<evidence type="ECO:0000259" key="4">
    <source>
        <dbReference type="Pfam" id="PF00891"/>
    </source>
</evidence>
<dbReference type="GO" id="GO:0008171">
    <property type="term" value="F:O-methyltransferase activity"/>
    <property type="evidence" value="ECO:0007669"/>
    <property type="project" value="InterPro"/>
</dbReference>
<dbReference type="Pfam" id="PF00891">
    <property type="entry name" value="Methyltransf_2"/>
    <property type="match status" value="1"/>
</dbReference>
<gene>
    <name evidence="6" type="ORF">K2173_002180</name>
</gene>
<dbReference type="InterPro" id="IPR036390">
    <property type="entry name" value="WH_DNA-bd_sf"/>
</dbReference>
<evidence type="ECO:0000256" key="3">
    <source>
        <dbReference type="ARBA" id="ARBA00022691"/>
    </source>
</evidence>
<accession>A0AAV8SQH0</accession>
<dbReference type="Proteomes" id="UP001159364">
    <property type="component" value="Linkage Group LG09"/>
</dbReference>
<dbReference type="InterPro" id="IPR036388">
    <property type="entry name" value="WH-like_DNA-bd_sf"/>
</dbReference>
<dbReference type="Gene3D" id="1.10.10.10">
    <property type="entry name" value="Winged helix-like DNA-binding domain superfamily/Winged helix DNA-binding domain"/>
    <property type="match status" value="1"/>
</dbReference>
<evidence type="ECO:0000313" key="6">
    <source>
        <dbReference type="EMBL" id="KAJ8754280.1"/>
    </source>
</evidence>
<dbReference type="PROSITE" id="PS51683">
    <property type="entry name" value="SAM_OMT_II"/>
    <property type="match status" value="1"/>
</dbReference>
<evidence type="ECO:0000313" key="7">
    <source>
        <dbReference type="Proteomes" id="UP001159364"/>
    </source>
</evidence>
<dbReference type="InterPro" id="IPR029063">
    <property type="entry name" value="SAM-dependent_MTases_sf"/>
</dbReference>
<keyword evidence="3" id="KW-0949">S-adenosyl-L-methionine</keyword>
<dbReference type="GO" id="GO:0046983">
    <property type="term" value="F:protein dimerization activity"/>
    <property type="evidence" value="ECO:0007669"/>
    <property type="project" value="InterPro"/>
</dbReference>
<dbReference type="InterPro" id="IPR012967">
    <property type="entry name" value="COMT_dimerisation"/>
</dbReference>
<comment type="caution">
    <text evidence="6">The sequence shown here is derived from an EMBL/GenBank/DDBJ whole genome shotgun (WGS) entry which is preliminary data.</text>
</comment>
<dbReference type="PIRSF" id="PIRSF005739">
    <property type="entry name" value="O-mtase"/>
    <property type="match status" value="1"/>
</dbReference>
<evidence type="ECO:0000259" key="5">
    <source>
        <dbReference type="Pfam" id="PF08100"/>
    </source>
</evidence>
<dbReference type="AlphaFoldDB" id="A0AAV8SQH0"/>
<protein>
    <recommendedName>
        <fullName evidence="8">Caffeic acid 3-O-methyltransferase</fullName>
    </recommendedName>
</protein>
<dbReference type="InterPro" id="IPR016461">
    <property type="entry name" value="COMT-like"/>
</dbReference>
<keyword evidence="1" id="KW-0489">Methyltransferase</keyword>
<dbReference type="Pfam" id="PF08100">
    <property type="entry name" value="Dimerisation"/>
    <property type="match status" value="1"/>
</dbReference>
<dbReference type="GO" id="GO:0032259">
    <property type="term" value="P:methylation"/>
    <property type="evidence" value="ECO:0007669"/>
    <property type="project" value="UniProtKB-KW"/>
</dbReference>
<dbReference type="SUPFAM" id="SSF53335">
    <property type="entry name" value="S-adenosyl-L-methionine-dependent methyltransferases"/>
    <property type="match status" value="1"/>
</dbReference>
<evidence type="ECO:0000256" key="1">
    <source>
        <dbReference type="ARBA" id="ARBA00022603"/>
    </source>
</evidence>
<evidence type="ECO:0000256" key="2">
    <source>
        <dbReference type="ARBA" id="ARBA00022679"/>
    </source>
</evidence>
<dbReference type="PANTHER" id="PTHR11746">
    <property type="entry name" value="O-METHYLTRANSFERASE"/>
    <property type="match status" value="1"/>
</dbReference>
<proteinExistence type="predicted"/>
<evidence type="ECO:0008006" key="8">
    <source>
        <dbReference type="Google" id="ProtNLM"/>
    </source>
</evidence>
<organism evidence="6 7">
    <name type="scientific">Erythroxylum novogranatense</name>
    <dbReference type="NCBI Taxonomy" id="1862640"/>
    <lineage>
        <taxon>Eukaryota</taxon>
        <taxon>Viridiplantae</taxon>
        <taxon>Streptophyta</taxon>
        <taxon>Embryophyta</taxon>
        <taxon>Tracheophyta</taxon>
        <taxon>Spermatophyta</taxon>
        <taxon>Magnoliopsida</taxon>
        <taxon>eudicotyledons</taxon>
        <taxon>Gunneridae</taxon>
        <taxon>Pentapetalae</taxon>
        <taxon>rosids</taxon>
        <taxon>fabids</taxon>
        <taxon>Malpighiales</taxon>
        <taxon>Erythroxylaceae</taxon>
        <taxon>Erythroxylum</taxon>
    </lineage>
</organism>
<keyword evidence="7" id="KW-1185">Reference proteome</keyword>
<name>A0AAV8SQH0_9ROSI</name>
<dbReference type="SUPFAM" id="SSF46785">
    <property type="entry name" value="Winged helix' DNA-binding domain"/>
    <property type="match status" value="1"/>
</dbReference>
<feature type="domain" description="O-methyltransferase C-terminal" evidence="4">
    <location>
        <begin position="137"/>
        <end position="342"/>
    </location>
</feature>
<dbReference type="InterPro" id="IPR001077">
    <property type="entry name" value="COMT_C"/>
</dbReference>
<reference evidence="6 7" key="1">
    <citation type="submission" date="2021-09" db="EMBL/GenBank/DDBJ databases">
        <title>Genomic insights and catalytic innovation underlie evolution of tropane alkaloids biosynthesis.</title>
        <authorList>
            <person name="Wang Y.-J."/>
            <person name="Tian T."/>
            <person name="Huang J.-P."/>
            <person name="Huang S.-X."/>
        </authorList>
    </citation>
    <scope>NUCLEOTIDE SEQUENCE [LARGE SCALE GENOMIC DNA]</scope>
    <source>
        <strain evidence="6">KIB-2018</strain>
        <tissue evidence="6">Leaf</tissue>
    </source>
</reference>
<dbReference type="EMBL" id="JAIWQS010000009">
    <property type="protein sequence ID" value="KAJ8754280.1"/>
    <property type="molecule type" value="Genomic_DNA"/>
</dbReference>
<keyword evidence="2" id="KW-0808">Transferase</keyword>
<feature type="domain" description="O-methyltransferase dimerisation" evidence="5">
    <location>
        <begin position="20"/>
        <end position="113"/>
    </location>
</feature>
<dbReference type="Gene3D" id="3.40.50.150">
    <property type="entry name" value="Vaccinia Virus protein VP39"/>
    <property type="match status" value="1"/>
</dbReference>
<sequence>MVMEDESTEERNSARLRIVELANMVSVPMSLQAVVRLNVADAVWQAGANSPLSASEILSLLNISPAADPENLQRILRLLSSYGVFSEHLHYSSPDVLVRKYNLTDVGKTLVTDAHGLSYASLVLQRHQDPLLRAWPLMHEAVRDPTTVPFALANGDPAYVYYGKHPEMNVLMQKAMSSMSVPFMKAFLDSYHGFEGVETLVDVGGSAGHCLRMIIDKYPGIQGVNFDLPEVVAKAPKIPGVSHVGGDMLKSIPTAGTLFMKWVLCTFKDEECKHLLENCYKVLPAGGKLIACETVLPKHSDDSNRTRALLENDLIIMTMYATKGKNRTEEELKQIGLSAGFSQFKATYNDYFFTILEFQK</sequence>